<protein>
    <recommendedName>
        <fullName evidence="4">HTH psq-type domain-containing protein</fullName>
    </recommendedName>
</protein>
<comment type="caution">
    <text evidence="2">The sequence shown here is derived from an EMBL/GenBank/DDBJ whole genome shotgun (WGS) entry which is preliminary data.</text>
</comment>
<keyword evidence="3" id="KW-1185">Reference proteome</keyword>
<feature type="region of interest" description="Disordered" evidence="1">
    <location>
        <begin position="70"/>
        <end position="95"/>
    </location>
</feature>
<gene>
    <name evidence="2" type="ORF">AB1Y20_018218</name>
</gene>
<sequence>MSERSCRPRRVTEPPKTQKELAMAAAKEYLKEGNISFRAAAEKHGVNYPSHISYWVKQWRGTLMEQVFANEESAEEPVPENNHNGEGGGGGRGAR</sequence>
<feature type="compositionally biased region" description="Gly residues" evidence="1">
    <location>
        <begin position="85"/>
        <end position="95"/>
    </location>
</feature>
<dbReference type="AlphaFoldDB" id="A0AB34JR72"/>
<evidence type="ECO:0008006" key="4">
    <source>
        <dbReference type="Google" id="ProtNLM"/>
    </source>
</evidence>
<name>A0AB34JR72_PRYPA</name>
<proteinExistence type="predicted"/>
<evidence type="ECO:0000313" key="2">
    <source>
        <dbReference type="EMBL" id="KAL1523268.1"/>
    </source>
</evidence>
<dbReference type="EMBL" id="JBGBPQ010000006">
    <property type="protein sequence ID" value="KAL1523268.1"/>
    <property type="molecule type" value="Genomic_DNA"/>
</dbReference>
<evidence type="ECO:0000256" key="1">
    <source>
        <dbReference type="SAM" id="MobiDB-lite"/>
    </source>
</evidence>
<organism evidence="2 3">
    <name type="scientific">Prymnesium parvum</name>
    <name type="common">Toxic golden alga</name>
    <dbReference type="NCBI Taxonomy" id="97485"/>
    <lineage>
        <taxon>Eukaryota</taxon>
        <taxon>Haptista</taxon>
        <taxon>Haptophyta</taxon>
        <taxon>Prymnesiophyceae</taxon>
        <taxon>Prymnesiales</taxon>
        <taxon>Prymnesiaceae</taxon>
        <taxon>Prymnesium</taxon>
    </lineage>
</organism>
<reference evidence="2 3" key="1">
    <citation type="journal article" date="2024" name="Science">
        <title>Giant polyketide synthase enzymes in the biosynthesis of giant marine polyether toxins.</title>
        <authorList>
            <person name="Fallon T.R."/>
            <person name="Shende V.V."/>
            <person name="Wierzbicki I.H."/>
            <person name="Pendleton A.L."/>
            <person name="Watervoot N.F."/>
            <person name="Auber R.P."/>
            <person name="Gonzalez D.J."/>
            <person name="Wisecaver J.H."/>
            <person name="Moore B.S."/>
        </authorList>
    </citation>
    <scope>NUCLEOTIDE SEQUENCE [LARGE SCALE GENOMIC DNA]</scope>
    <source>
        <strain evidence="2 3">12B1</strain>
    </source>
</reference>
<dbReference type="Proteomes" id="UP001515480">
    <property type="component" value="Unassembled WGS sequence"/>
</dbReference>
<evidence type="ECO:0000313" key="3">
    <source>
        <dbReference type="Proteomes" id="UP001515480"/>
    </source>
</evidence>
<accession>A0AB34JR72</accession>